<evidence type="ECO:0000313" key="13">
    <source>
        <dbReference type="Proteomes" id="UP001627408"/>
    </source>
</evidence>
<evidence type="ECO:0000256" key="9">
    <source>
        <dbReference type="ARBA" id="ARBA00023235"/>
    </source>
</evidence>
<dbReference type="CDD" id="cd02885">
    <property type="entry name" value="NUDIX_IPP_Isomerase"/>
    <property type="match status" value="1"/>
</dbReference>
<dbReference type="InterPro" id="IPR000086">
    <property type="entry name" value="NUDIX_hydrolase_dom"/>
</dbReference>
<sequence>MSIMIPAWIDGTLTPVEKLEAHQRGLKHKAVSVFVIRGTEVLMQQRAMGKYHTPGLWANTCCTHPDWDEPASVCALRRLEEEVGITGLPLEHRHHLEYRADVGNGLIEHEVVDVYLGRAPHGLKVVPNPDEVMAVEWMDYHDLMALVDRHPERFTPWLRIYLTDHADTIFGADLAQAARV</sequence>
<dbReference type="EMBL" id="JBHDIY010000003">
    <property type="protein sequence ID" value="MFL4472221.1"/>
    <property type="molecule type" value="Genomic_DNA"/>
</dbReference>
<evidence type="ECO:0000256" key="8">
    <source>
        <dbReference type="ARBA" id="ARBA00023229"/>
    </source>
</evidence>
<evidence type="ECO:0000256" key="10">
    <source>
        <dbReference type="HAMAP-Rule" id="MF_00202"/>
    </source>
</evidence>
<dbReference type="GO" id="GO:0004452">
    <property type="term" value="F:isopentenyl-diphosphate delta-isomerase activity"/>
    <property type="evidence" value="ECO:0007669"/>
    <property type="project" value="UniProtKB-EC"/>
</dbReference>
<comment type="cofactor">
    <cofactor evidence="10">
        <name>Mg(2+)</name>
        <dbReference type="ChEBI" id="CHEBI:18420"/>
    </cofactor>
    <text evidence="10">Binds 1 Mg(2+) ion per subunit. The magnesium ion binds only when substrate is bound.</text>
</comment>
<comment type="similarity">
    <text evidence="2 10">Belongs to the IPP isomerase type 1 family.</text>
</comment>
<comment type="catalytic activity">
    <reaction evidence="10">
        <text>isopentenyl diphosphate = dimethylallyl diphosphate</text>
        <dbReference type="Rhea" id="RHEA:23284"/>
        <dbReference type="ChEBI" id="CHEBI:57623"/>
        <dbReference type="ChEBI" id="CHEBI:128769"/>
        <dbReference type="EC" id="5.3.3.2"/>
    </reaction>
</comment>
<evidence type="ECO:0000256" key="5">
    <source>
        <dbReference type="ARBA" id="ARBA00022723"/>
    </source>
</evidence>
<feature type="binding site" evidence="10">
    <location>
        <position position="82"/>
    </location>
    <ligand>
        <name>Mg(2+)</name>
        <dbReference type="ChEBI" id="CHEBI:18420"/>
    </ligand>
</feature>
<evidence type="ECO:0000256" key="4">
    <source>
        <dbReference type="ARBA" id="ARBA00022490"/>
    </source>
</evidence>
<keyword evidence="6 10" id="KW-0460">Magnesium</keyword>
<proteinExistence type="inferred from homology"/>
<keyword evidence="4 10" id="KW-0963">Cytoplasm</keyword>
<feature type="active site" evidence="10">
    <location>
        <position position="62"/>
    </location>
</feature>
<keyword evidence="9 10" id="KW-0413">Isomerase</keyword>
<dbReference type="Gene3D" id="3.90.79.10">
    <property type="entry name" value="Nucleoside Triphosphate Pyrophosphohydrolase"/>
    <property type="match status" value="1"/>
</dbReference>
<dbReference type="EC" id="5.3.3.2" evidence="3 10"/>
<dbReference type="SUPFAM" id="SSF55811">
    <property type="entry name" value="Nudix"/>
    <property type="match status" value="1"/>
</dbReference>
<evidence type="ECO:0000313" key="12">
    <source>
        <dbReference type="EMBL" id="MFL4472221.1"/>
    </source>
</evidence>
<reference evidence="12 13" key="1">
    <citation type="submission" date="2024-08" db="EMBL/GenBank/DDBJ databases">
        <title>Tateyamaria sp. nov., isolated from marine algae.</title>
        <authorList>
            <person name="Choi B.J."/>
            <person name="Kim J.M."/>
            <person name="Lee J.K."/>
            <person name="Choi D.G."/>
            <person name="Bayburt H."/>
            <person name="Baek J.H."/>
            <person name="Han D.M."/>
            <person name="Jeon C.O."/>
        </authorList>
    </citation>
    <scope>NUCLEOTIDE SEQUENCE [LARGE SCALE GENOMIC DNA]</scope>
    <source>
        <strain evidence="12 13">KMU-156</strain>
    </source>
</reference>
<comment type="caution">
    <text evidence="12">The sequence shown here is derived from an EMBL/GenBank/DDBJ whole genome shotgun (WGS) entry which is preliminary data.</text>
</comment>
<dbReference type="RefSeq" id="WP_407594363.1">
    <property type="nucleotide sequence ID" value="NZ_JBHDIY010000003.1"/>
</dbReference>
<dbReference type="Pfam" id="PF00293">
    <property type="entry name" value="NUDIX"/>
    <property type="match status" value="1"/>
</dbReference>
<accession>A0ABW8UYU9</accession>
<evidence type="ECO:0000256" key="7">
    <source>
        <dbReference type="ARBA" id="ARBA00023211"/>
    </source>
</evidence>
<dbReference type="InterPro" id="IPR011876">
    <property type="entry name" value="IsopentenylPP_isomerase_typ1"/>
</dbReference>
<comment type="subcellular location">
    <subcellularLocation>
        <location evidence="10">Cytoplasm</location>
    </subcellularLocation>
</comment>
<dbReference type="PANTHER" id="PTHR10885:SF0">
    <property type="entry name" value="ISOPENTENYL-DIPHOSPHATE DELTA-ISOMERASE"/>
    <property type="match status" value="1"/>
</dbReference>
<feature type="domain" description="Nudix hydrolase" evidence="11">
    <location>
        <begin position="26"/>
        <end position="160"/>
    </location>
</feature>
<organism evidence="12 13">
    <name type="scientific">Tateyamaria armeniaca</name>
    <dbReference type="NCBI Taxonomy" id="2518930"/>
    <lineage>
        <taxon>Bacteria</taxon>
        <taxon>Pseudomonadati</taxon>
        <taxon>Pseudomonadota</taxon>
        <taxon>Alphaproteobacteria</taxon>
        <taxon>Rhodobacterales</taxon>
        <taxon>Roseobacteraceae</taxon>
        <taxon>Tateyamaria</taxon>
    </lineage>
</organism>
<keyword evidence="5 10" id="KW-0479">Metal-binding</keyword>
<evidence type="ECO:0000256" key="1">
    <source>
        <dbReference type="ARBA" id="ARBA00004826"/>
    </source>
</evidence>
<gene>
    <name evidence="10 12" type="primary">idi</name>
    <name evidence="12" type="ORF">ACERZ8_20905</name>
</gene>
<dbReference type="Proteomes" id="UP001627408">
    <property type="component" value="Unassembled WGS sequence"/>
</dbReference>
<dbReference type="InterPro" id="IPR015797">
    <property type="entry name" value="NUDIX_hydrolase-like_dom_sf"/>
</dbReference>
<feature type="binding site" evidence="10">
    <location>
        <position position="64"/>
    </location>
    <ligand>
        <name>Mn(2+)</name>
        <dbReference type="ChEBI" id="CHEBI:29035"/>
    </ligand>
</feature>
<protein>
    <recommendedName>
        <fullName evidence="3 10">Isopentenyl-diphosphate Delta-isomerase</fullName>
        <shortName evidence="10">IPP isomerase</shortName>
        <ecNumber evidence="3 10">5.3.3.2</ecNumber>
    </recommendedName>
    <alternativeName>
        <fullName evidence="10">IPP:DMAPP isomerase</fullName>
    </alternativeName>
    <alternativeName>
        <fullName evidence="10">Isopentenyl pyrophosphate isomerase</fullName>
    </alternativeName>
</protein>
<keyword evidence="8 10" id="KW-0414">Isoprene biosynthesis</keyword>
<evidence type="ECO:0000259" key="11">
    <source>
        <dbReference type="PROSITE" id="PS51462"/>
    </source>
</evidence>
<feature type="active site" evidence="10">
    <location>
        <position position="110"/>
    </location>
</feature>
<dbReference type="PROSITE" id="PS51462">
    <property type="entry name" value="NUDIX"/>
    <property type="match status" value="1"/>
</dbReference>
<feature type="binding site" evidence="10">
    <location>
        <position position="28"/>
    </location>
    <ligand>
        <name>Mn(2+)</name>
        <dbReference type="ChEBI" id="CHEBI:29035"/>
    </ligand>
</feature>
<evidence type="ECO:0000256" key="6">
    <source>
        <dbReference type="ARBA" id="ARBA00022842"/>
    </source>
</evidence>
<comment type="cofactor">
    <cofactor evidence="10">
        <name>Mn(2+)</name>
        <dbReference type="ChEBI" id="CHEBI:29035"/>
    </cofactor>
    <text evidence="10">Binds 1 Mn(2+) ion per subunit.</text>
</comment>
<keyword evidence="13" id="KW-1185">Reference proteome</keyword>
<dbReference type="HAMAP" id="MF_00202">
    <property type="entry name" value="Idi"/>
    <property type="match status" value="1"/>
</dbReference>
<name>A0ABW8UYU9_9RHOB</name>
<dbReference type="PIRSF" id="PIRSF018427">
    <property type="entry name" value="Isopntndiph_ism"/>
    <property type="match status" value="1"/>
</dbReference>
<dbReference type="InterPro" id="IPR056375">
    <property type="entry name" value="Idi_bact"/>
</dbReference>
<feature type="binding site" evidence="10">
    <location>
        <position position="108"/>
    </location>
    <ligand>
        <name>Mn(2+)</name>
        <dbReference type="ChEBI" id="CHEBI:29035"/>
    </ligand>
</feature>
<dbReference type="PANTHER" id="PTHR10885">
    <property type="entry name" value="ISOPENTENYL-DIPHOSPHATE DELTA-ISOMERASE"/>
    <property type="match status" value="1"/>
</dbReference>
<keyword evidence="7 10" id="KW-0464">Manganese</keyword>
<comment type="function">
    <text evidence="10">Catalyzes the 1,3-allylic rearrangement of the homoallylic substrate isopentenyl (IPP) to its highly electrophilic allylic isomer, dimethylallyl diphosphate (DMAPP).</text>
</comment>
<feature type="binding site" evidence="10">
    <location>
        <position position="110"/>
    </location>
    <ligand>
        <name>Mn(2+)</name>
        <dbReference type="ChEBI" id="CHEBI:29035"/>
    </ligand>
</feature>
<comment type="pathway">
    <text evidence="1 10">Isoprenoid biosynthesis; dimethylallyl diphosphate biosynthesis; dimethylallyl diphosphate from isopentenyl diphosphate: step 1/1.</text>
</comment>
<evidence type="ECO:0000256" key="3">
    <source>
        <dbReference type="ARBA" id="ARBA00012057"/>
    </source>
</evidence>
<evidence type="ECO:0000256" key="2">
    <source>
        <dbReference type="ARBA" id="ARBA00007579"/>
    </source>
</evidence>
<dbReference type="NCBIfam" id="TIGR02150">
    <property type="entry name" value="IPP_isom_1"/>
    <property type="match status" value="1"/>
</dbReference>
<feature type="binding site" evidence="10">
    <location>
        <position position="22"/>
    </location>
    <ligand>
        <name>Mn(2+)</name>
        <dbReference type="ChEBI" id="CHEBI:29035"/>
    </ligand>
</feature>